<dbReference type="EMBL" id="CACRSJ010000105">
    <property type="protein sequence ID" value="VYS52311.1"/>
    <property type="molecule type" value="Genomic_DNA"/>
</dbReference>
<dbReference type="PANTHER" id="PTHR31111:SF78">
    <property type="entry name" value="F-BOX ASSOCIATED UBIQUITINATION EFFECTOR FAMILY PROTEIN"/>
    <property type="match status" value="1"/>
</dbReference>
<sequence length="297" mass="34129">MQMQLFHSCSQEDPSFNHRTVNSDLGYLFSPPVEGLIFCRNNTKAMIGNPSTGQFVSLLRGERTYYLFLDMIQLMICTKCCARRQLNVDHHVFNWEGPMWEESMSEEHQVFTLGAKQKWRMLECKYTHRHYPRSQGICRNGVVYYLASFNDKRSLMSFDLRSEDFNVIKLPKNHKLQEYGKLVDHTGKITIMCHASNGLLDLWVLEDANKGEWSKAAAMIPSIEDLVGNREHVFSGILGTGEIILAPLLPPNPGFFLCYDPKEKNARKVVIEGIGETAHVRIFFNYVESHMVQTKVS</sequence>
<dbReference type="Proteomes" id="UP000426265">
    <property type="component" value="Unassembled WGS sequence"/>
</dbReference>
<dbReference type="NCBIfam" id="TIGR01640">
    <property type="entry name" value="F_box_assoc_1"/>
    <property type="match status" value="1"/>
</dbReference>
<dbReference type="PANTHER" id="PTHR31111">
    <property type="entry name" value="BNAA05G37150D PROTEIN-RELATED"/>
    <property type="match status" value="1"/>
</dbReference>
<dbReference type="Pfam" id="PF08268">
    <property type="entry name" value="FBA_3"/>
    <property type="match status" value="1"/>
</dbReference>
<evidence type="ECO:0000313" key="3">
    <source>
        <dbReference type="Proteomes" id="UP000426265"/>
    </source>
</evidence>
<protein>
    <recommendedName>
        <fullName evidence="1">F-box associated beta-propeller type 3 domain-containing protein</fullName>
    </recommendedName>
</protein>
<accession>A0A654F3J7</accession>
<proteinExistence type="predicted"/>
<name>A0A654F3J7_ARATH</name>
<dbReference type="InterPro" id="IPR013187">
    <property type="entry name" value="F-box-assoc_dom_typ3"/>
</dbReference>
<feature type="domain" description="F-box associated beta-propeller type 3" evidence="1">
    <location>
        <begin position="3"/>
        <end position="278"/>
    </location>
</feature>
<evidence type="ECO:0000259" key="1">
    <source>
        <dbReference type="Pfam" id="PF08268"/>
    </source>
</evidence>
<gene>
    <name evidence="2" type="ORF">AN1_LOCUS7773</name>
</gene>
<evidence type="ECO:0000313" key="2">
    <source>
        <dbReference type="EMBL" id="VYS52311.1"/>
    </source>
</evidence>
<dbReference type="AlphaFoldDB" id="A0A654F3J7"/>
<reference evidence="2 3" key="1">
    <citation type="submission" date="2019-11" db="EMBL/GenBank/DDBJ databases">
        <authorList>
            <person name="Jiao W.-B."/>
            <person name="Schneeberger K."/>
        </authorList>
    </citation>
    <scope>NUCLEOTIDE SEQUENCE [LARGE SCALE GENOMIC DNA]</scope>
    <source>
        <strain evidence="3">cv. An-1</strain>
    </source>
</reference>
<dbReference type="InterPro" id="IPR017451">
    <property type="entry name" value="F-box-assoc_interact_dom"/>
</dbReference>
<organism evidence="2 3">
    <name type="scientific">Arabidopsis thaliana</name>
    <name type="common">Mouse-ear cress</name>
    <dbReference type="NCBI Taxonomy" id="3702"/>
    <lineage>
        <taxon>Eukaryota</taxon>
        <taxon>Viridiplantae</taxon>
        <taxon>Streptophyta</taxon>
        <taxon>Embryophyta</taxon>
        <taxon>Tracheophyta</taxon>
        <taxon>Spermatophyta</taxon>
        <taxon>Magnoliopsida</taxon>
        <taxon>eudicotyledons</taxon>
        <taxon>Gunneridae</taxon>
        <taxon>Pentapetalae</taxon>
        <taxon>rosids</taxon>
        <taxon>malvids</taxon>
        <taxon>Brassicales</taxon>
        <taxon>Brassicaceae</taxon>
        <taxon>Camelineae</taxon>
        <taxon>Arabidopsis</taxon>
    </lineage>
</organism>
<dbReference type="ExpressionAtlas" id="A0A654F3J7">
    <property type="expression patterns" value="baseline and differential"/>
</dbReference>